<name>A0A482VTU0_ASBVE</name>
<dbReference type="AlphaFoldDB" id="A0A482VTU0"/>
<evidence type="ECO:0000313" key="1">
    <source>
        <dbReference type="EMBL" id="RZC35798.1"/>
    </source>
</evidence>
<gene>
    <name evidence="1" type="ORF">BDFB_012455</name>
</gene>
<accession>A0A482VTU0</accession>
<protein>
    <submittedName>
        <fullName evidence="1">Uncharacterized protein</fullName>
    </submittedName>
</protein>
<comment type="caution">
    <text evidence="1">The sequence shown here is derived from an EMBL/GenBank/DDBJ whole genome shotgun (WGS) entry which is preliminary data.</text>
</comment>
<dbReference type="Proteomes" id="UP000292052">
    <property type="component" value="Unassembled WGS sequence"/>
</dbReference>
<organism evidence="1 2">
    <name type="scientific">Asbolus verrucosus</name>
    <name type="common">Desert ironclad beetle</name>
    <dbReference type="NCBI Taxonomy" id="1661398"/>
    <lineage>
        <taxon>Eukaryota</taxon>
        <taxon>Metazoa</taxon>
        <taxon>Ecdysozoa</taxon>
        <taxon>Arthropoda</taxon>
        <taxon>Hexapoda</taxon>
        <taxon>Insecta</taxon>
        <taxon>Pterygota</taxon>
        <taxon>Neoptera</taxon>
        <taxon>Endopterygota</taxon>
        <taxon>Coleoptera</taxon>
        <taxon>Polyphaga</taxon>
        <taxon>Cucujiformia</taxon>
        <taxon>Tenebrionidae</taxon>
        <taxon>Pimeliinae</taxon>
        <taxon>Asbolus</taxon>
    </lineage>
</organism>
<evidence type="ECO:0000313" key="2">
    <source>
        <dbReference type="Proteomes" id="UP000292052"/>
    </source>
</evidence>
<sequence length="78" mass="8768">MIIITSSGTPINSSISIFPQLNINNITVNDVLSKMKDSATSGPNQIPYFLILNQLLMEHRLIQVRRILAKRLTSMIMV</sequence>
<dbReference type="EMBL" id="QDEB01067845">
    <property type="protein sequence ID" value="RZC35798.1"/>
    <property type="molecule type" value="Genomic_DNA"/>
</dbReference>
<keyword evidence="2" id="KW-1185">Reference proteome</keyword>
<proteinExistence type="predicted"/>
<reference evidence="1 2" key="1">
    <citation type="submission" date="2017-03" db="EMBL/GenBank/DDBJ databases">
        <title>Genome of the blue death feigning beetle - Asbolus verrucosus.</title>
        <authorList>
            <person name="Rider S.D."/>
        </authorList>
    </citation>
    <scope>NUCLEOTIDE SEQUENCE [LARGE SCALE GENOMIC DNA]</scope>
    <source>
        <strain evidence="1">Butters</strain>
        <tissue evidence="1">Head and leg muscle</tissue>
    </source>
</reference>